<dbReference type="PANTHER" id="PTHR42749">
    <property type="entry name" value="CELL SHAPE-DETERMINING PROTEIN MREB"/>
    <property type="match status" value="1"/>
</dbReference>
<dbReference type="SUPFAM" id="SSF53067">
    <property type="entry name" value="Actin-like ATPase domain"/>
    <property type="match status" value="2"/>
</dbReference>
<proteinExistence type="predicted"/>
<dbReference type="Gene3D" id="3.30.420.40">
    <property type="match status" value="2"/>
</dbReference>
<dbReference type="RefSeq" id="WP_139167498.1">
    <property type="nucleotide sequence ID" value="NZ_FNQN01000004.1"/>
</dbReference>
<evidence type="ECO:0000313" key="6">
    <source>
        <dbReference type="Proteomes" id="UP000199409"/>
    </source>
</evidence>
<accession>A0A1H3ZQX6</accession>
<evidence type="ECO:0000313" key="5">
    <source>
        <dbReference type="EMBL" id="SEA26110.1"/>
    </source>
</evidence>
<dbReference type="Proteomes" id="UP000199409">
    <property type="component" value="Unassembled WGS sequence"/>
</dbReference>
<dbReference type="STRING" id="37625.SAMN05660420_01640"/>
<keyword evidence="2" id="KW-0963">Cytoplasm</keyword>
<keyword evidence="4" id="KW-0067">ATP-binding</keyword>
<dbReference type="AlphaFoldDB" id="A0A1H3ZQX6"/>
<dbReference type="Pfam" id="PF06723">
    <property type="entry name" value="MreB_Mbl"/>
    <property type="match status" value="1"/>
</dbReference>
<evidence type="ECO:0000256" key="4">
    <source>
        <dbReference type="ARBA" id="ARBA00022840"/>
    </source>
</evidence>
<comment type="subcellular location">
    <subcellularLocation>
        <location evidence="1">Cytoplasm</location>
    </subcellularLocation>
</comment>
<dbReference type="OrthoDB" id="5394475at2"/>
<evidence type="ECO:0000256" key="2">
    <source>
        <dbReference type="ARBA" id="ARBA00022490"/>
    </source>
</evidence>
<keyword evidence="6" id="KW-1185">Reference proteome</keyword>
<dbReference type="PANTHER" id="PTHR42749:SF1">
    <property type="entry name" value="CELL SHAPE-DETERMINING PROTEIN MREB"/>
    <property type="match status" value="1"/>
</dbReference>
<organism evidence="5 6">
    <name type="scientific">Desulfuromusa kysingii</name>
    <dbReference type="NCBI Taxonomy" id="37625"/>
    <lineage>
        <taxon>Bacteria</taxon>
        <taxon>Pseudomonadati</taxon>
        <taxon>Thermodesulfobacteriota</taxon>
        <taxon>Desulfuromonadia</taxon>
        <taxon>Desulfuromonadales</taxon>
        <taxon>Geopsychrobacteraceae</taxon>
        <taxon>Desulfuromusa</taxon>
    </lineage>
</organism>
<protein>
    <submittedName>
        <fullName evidence="5">Rod shape-determining protein MreB</fullName>
    </submittedName>
</protein>
<dbReference type="GO" id="GO:0005524">
    <property type="term" value="F:ATP binding"/>
    <property type="evidence" value="ECO:0007669"/>
    <property type="project" value="UniProtKB-KW"/>
</dbReference>
<dbReference type="EMBL" id="FNQN01000004">
    <property type="protein sequence ID" value="SEA26110.1"/>
    <property type="molecule type" value="Genomic_DNA"/>
</dbReference>
<reference evidence="5 6" key="1">
    <citation type="submission" date="2016-10" db="EMBL/GenBank/DDBJ databases">
        <authorList>
            <person name="de Groot N.N."/>
        </authorList>
    </citation>
    <scope>NUCLEOTIDE SEQUENCE [LARGE SCALE GENOMIC DNA]</scope>
    <source>
        <strain evidence="5 6">DSM 7343</strain>
    </source>
</reference>
<name>A0A1H3ZQX6_9BACT</name>
<sequence length="300" mass="32306">MSNSWSQNRYRQEVAIDLGTAFVRVATKESGVVTIPTVLSPLLHYGVLTNPEAVANLLTPFLARTRRFGLLCPRVVAGFSTNLAVVERETMVMAFHQAGASAVTFVAEPYAAAIGADVDILSPYAQMVVDIGDGVTDCAIIRDGEILESQVANVGCGTFRSVVKETIQRCWGYCLDVAEVERMIALAGTYTARPMATDIQVKVQDSTSVAWDLSVRQIALQAMIEPLVVEILDTVSKLLQKLPPTSNCEIIESGILLTGGGALLPGLQQRLTDTTAIQVTIPAKPLDAVIKGLRRMLLHP</sequence>
<keyword evidence="3" id="KW-0547">Nucleotide-binding</keyword>
<dbReference type="InterPro" id="IPR043129">
    <property type="entry name" value="ATPase_NBD"/>
</dbReference>
<dbReference type="InterPro" id="IPR056546">
    <property type="entry name" value="MreB_MamK-like"/>
</dbReference>
<dbReference type="GO" id="GO:0005737">
    <property type="term" value="C:cytoplasm"/>
    <property type="evidence" value="ECO:0007669"/>
    <property type="project" value="UniProtKB-SubCell"/>
</dbReference>
<evidence type="ECO:0000256" key="3">
    <source>
        <dbReference type="ARBA" id="ARBA00022741"/>
    </source>
</evidence>
<gene>
    <name evidence="5" type="ORF">SAMN05660420_01640</name>
</gene>
<evidence type="ECO:0000256" key="1">
    <source>
        <dbReference type="ARBA" id="ARBA00004496"/>
    </source>
</evidence>